<feature type="region of interest" description="Disordered" evidence="1">
    <location>
        <begin position="477"/>
        <end position="559"/>
    </location>
</feature>
<feature type="transmembrane region" description="Helical" evidence="2">
    <location>
        <begin position="21"/>
        <end position="43"/>
    </location>
</feature>
<feature type="transmembrane region" description="Helical" evidence="2">
    <location>
        <begin position="176"/>
        <end position="196"/>
    </location>
</feature>
<name>A0ABN2M2F5_9ACTN</name>
<feature type="compositionally biased region" description="Acidic residues" evidence="1">
    <location>
        <begin position="530"/>
        <end position="541"/>
    </location>
</feature>
<dbReference type="EMBL" id="BAAALT010000084">
    <property type="protein sequence ID" value="GAA1807061.1"/>
    <property type="molecule type" value="Genomic_DNA"/>
</dbReference>
<evidence type="ECO:0000256" key="2">
    <source>
        <dbReference type="SAM" id="Phobius"/>
    </source>
</evidence>
<comment type="caution">
    <text evidence="3">The sequence shown here is derived from an EMBL/GenBank/DDBJ whole genome shotgun (WGS) entry which is preliminary data.</text>
</comment>
<keyword evidence="2" id="KW-1133">Transmembrane helix</keyword>
<keyword evidence="4" id="KW-1185">Reference proteome</keyword>
<organism evidence="3 4">
    <name type="scientific">Luedemannella flava</name>
    <dbReference type="NCBI Taxonomy" id="349316"/>
    <lineage>
        <taxon>Bacteria</taxon>
        <taxon>Bacillati</taxon>
        <taxon>Actinomycetota</taxon>
        <taxon>Actinomycetes</taxon>
        <taxon>Micromonosporales</taxon>
        <taxon>Micromonosporaceae</taxon>
        <taxon>Luedemannella</taxon>
    </lineage>
</organism>
<evidence type="ECO:0000313" key="3">
    <source>
        <dbReference type="EMBL" id="GAA1807061.1"/>
    </source>
</evidence>
<feature type="transmembrane region" description="Helical" evidence="2">
    <location>
        <begin position="341"/>
        <end position="361"/>
    </location>
</feature>
<feature type="transmembrane region" description="Helical" evidence="2">
    <location>
        <begin position="373"/>
        <end position="392"/>
    </location>
</feature>
<dbReference type="RefSeq" id="WP_344131649.1">
    <property type="nucleotide sequence ID" value="NZ_BAAALT010000084.1"/>
</dbReference>
<keyword evidence="2" id="KW-0472">Membrane</keyword>
<feature type="transmembrane region" description="Helical" evidence="2">
    <location>
        <begin position="316"/>
        <end position="334"/>
    </location>
</feature>
<proteinExistence type="predicted"/>
<keyword evidence="2" id="KW-0812">Transmembrane</keyword>
<protein>
    <submittedName>
        <fullName evidence="3">Uncharacterized protein</fullName>
    </submittedName>
</protein>
<reference evidence="3 4" key="1">
    <citation type="journal article" date="2019" name="Int. J. Syst. Evol. Microbiol.">
        <title>The Global Catalogue of Microorganisms (GCM) 10K type strain sequencing project: providing services to taxonomists for standard genome sequencing and annotation.</title>
        <authorList>
            <consortium name="The Broad Institute Genomics Platform"/>
            <consortium name="The Broad Institute Genome Sequencing Center for Infectious Disease"/>
            <person name="Wu L."/>
            <person name="Ma J."/>
        </authorList>
    </citation>
    <scope>NUCLEOTIDE SEQUENCE [LARGE SCALE GENOMIC DNA]</scope>
    <source>
        <strain evidence="3 4">JCM 13250</strain>
    </source>
</reference>
<feature type="transmembrane region" description="Helical" evidence="2">
    <location>
        <begin position="217"/>
        <end position="238"/>
    </location>
</feature>
<feature type="compositionally biased region" description="Pro residues" evidence="1">
    <location>
        <begin position="509"/>
        <end position="524"/>
    </location>
</feature>
<feature type="transmembrane region" description="Helical" evidence="2">
    <location>
        <begin position="55"/>
        <end position="77"/>
    </location>
</feature>
<evidence type="ECO:0000256" key="1">
    <source>
        <dbReference type="SAM" id="MobiDB-lite"/>
    </source>
</evidence>
<feature type="transmembrane region" description="Helical" evidence="2">
    <location>
        <begin position="139"/>
        <end position="164"/>
    </location>
</feature>
<dbReference type="PROSITE" id="PS51257">
    <property type="entry name" value="PROKAR_LIPOPROTEIN"/>
    <property type="match status" value="1"/>
</dbReference>
<feature type="compositionally biased region" description="Pro residues" evidence="1">
    <location>
        <begin position="484"/>
        <end position="501"/>
    </location>
</feature>
<feature type="transmembrane region" description="Helical" evidence="2">
    <location>
        <begin position="442"/>
        <end position="464"/>
    </location>
</feature>
<gene>
    <name evidence="3" type="ORF">GCM10009682_31280</name>
</gene>
<evidence type="ECO:0000313" key="4">
    <source>
        <dbReference type="Proteomes" id="UP001500218"/>
    </source>
</evidence>
<feature type="transmembrane region" description="Helical" evidence="2">
    <location>
        <begin position="258"/>
        <end position="279"/>
    </location>
</feature>
<feature type="transmembrane region" description="Helical" evidence="2">
    <location>
        <begin position="113"/>
        <end position="132"/>
    </location>
</feature>
<feature type="transmembrane region" description="Helical" evidence="2">
    <location>
        <begin position="89"/>
        <end position="107"/>
    </location>
</feature>
<feature type="transmembrane region" description="Helical" evidence="2">
    <location>
        <begin position="412"/>
        <end position="436"/>
    </location>
</feature>
<accession>A0ABN2M2F5</accession>
<feature type="transmembrane region" description="Helical" evidence="2">
    <location>
        <begin position="286"/>
        <end position="304"/>
    </location>
</feature>
<sequence length="559" mass="56041">MGSAKARPSHRAQRRRVVASTIQSGAAACLGLLISIGLVGALADVAYHRMILPDWGIGGVTPLVVVIVALLATAPRWAAVRWLIGERCGWPLATAGALIAVTTTAVAGDQPGAGRAMLAVAGAVALGGVLLAAGEATGLLRLAIVTGLAAGIAAAPLAFAYGFVTVGFGSLAEVPGVVLFGILVVAAIAATIADLVDPRADVTRTPRLGLGRTVAPAAVTMLAIAIPVVAAKAGAIVVDKLLAGGTASEKRTSLAATVELVLPFASAAAALVVLTWYAHRRAGAPLVRFVLTATGLGVILPVGLQTDLLAHRSGGAVIVFAGTVAALTGVLLAYRAPRFLPWDAVGLLIGGGGLVLLGRMFRSEVHSPGTMQSLLLVSGTAMALGATLTPLLRADAGDRAGTRTPSEALGTVAVGVASFVIGAVLLGPGALTYITYQRTGLASYASPIALGVVVVALGGMFVVGRTLERVLQGRAPAQTGKPALPAPAVPTYRPAPLPQPSAPVLETSPPTPGPPPGTWPPLTPPGAAVVDDDSDEPDDQDTTFMPAPGDSAPTSRTTW</sequence>
<dbReference type="Proteomes" id="UP001500218">
    <property type="component" value="Unassembled WGS sequence"/>
</dbReference>